<keyword evidence="4 7" id="KW-1133">Transmembrane helix</keyword>
<proteinExistence type="inferred from homology"/>
<dbReference type="AlphaFoldDB" id="A0A6J2W6C5"/>
<evidence type="ECO:0000256" key="7">
    <source>
        <dbReference type="SAM" id="Phobius"/>
    </source>
</evidence>
<dbReference type="OrthoDB" id="8826285at2759"/>
<dbReference type="InterPro" id="IPR007593">
    <property type="entry name" value="CD225/Dispanin_fam"/>
</dbReference>
<evidence type="ECO:0000256" key="3">
    <source>
        <dbReference type="ARBA" id="ARBA00022692"/>
    </source>
</evidence>
<dbReference type="PANTHER" id="PTHR14948">
    <property type="entry name" value="NG5"/>
    <property type="match status" value="1"/>
</dbReference>
<evidence type="ECO:0000313" key="9">
    <source>
        <dbReference type="RefSeq" id="XP_030638941.1"/>
    </source>
</evidence>
<keyword evidence="8" id="KW-1185">Reference proteome</keyword>
<comment type="similarity">
    <text evidence="2">Belongs to the CD225/Dispanin family.</text>
</comment>
<dbReference type="InParanoid" id="A0A6J2W6C5"/>
<dbReference type="GO" id="GO:0016020">
    <property type="term" value="C:membrane"/>
    <property type="evidence" value="ECO:0007669"/>
    <property type="project" value="UniProtKB-SubCell"/>
</dbReference>
<sequence>MAINTDAAFPKDALNETGASHPSDFNETHKLLSVATTEPTEGYKLKSSNSPRGSVKSLNVDQKGQKSPLRSPSASNITVPPVSPSLSQTRLSFSRQSPAPNAPEPPSFLWLAVLSCFCPSPISLFALYFAHTSRSLVLAGDLDGAKKLGRRALFFSLLAIVVGLAILLYLGLSITTRKSLQG</sequence>
<protein>
    <submittedName>
        <fullName evidence="9">Trafficking regulator of GLUT4 (SLC2A4) 1b</fullName>
    </submittedName>
</protein>
<accession>A0A6J2W6C5</accession>
<reference evidence="9" key="1">
    <citation type="submission" date="2025-08" db="UniProtKB">
        <authorList>
            <consortium name="RefSeq"/>
        </authorList>
    </citation>
    <scope>IDENTIFICATION</scope>
</reference>
<feature type="transmembrane region" description="Helical" evidence="7">
    <location>
        <begin position="108"/>
        <end position="131"/>
    </location>
</feature>
<evidence type="ECO:0000256" key="1">
    <source>
        <dbReference type="ARBA" id="ARBA00004370"/>
    </source>
</evidence>
<feature type="compositionally biased region" description="Polar residues" evidence="6">
    <location>
        <begin position="46"/>
        <end position="62"/>
    </location>
</feature>
<feature type="transmembrane region" description="Helical" evidence="7">
    <location>
        <begin position="152"/>
        <end position="172"/>
    </location>
</feature>
<comment type="subcellular location">
    <subcellularLocation>
        <location evidence="1">Membrane</location>
    </subcellularLocation>
</comment>
<evidence type="ECO:0000256" key="5">
    <source>
        <dbReference type="ARBA" id="ARBA00023136"/>
    </source>
</evidence>
<evidence type="ECO:0000256" key="4">
    <source>
        <dbReference type="ARBA" id="ARBA00022989"/>
    </source>
</evidence>
<keyword evidence="5 7" id="KW-0472">Membrane</keyword>
<keyword evidence="3 7" id="KW-0812">Transmembrane</keyword>
<dbReference type="PANTHER" id="PTHR14948:SF1">
    <property type="entry name" value="TRAFFICKING REGULATOR OF GLUT4 1"/>
    <property type="match status" value="1"/>
</dbReference>
<dbReference type="CTD" id="556978"/>
<evidence type="ECO:0000256" key="6">
    <source>
        <dbReference type="SAM" id="MobiDB-lite"/>
    </source>
</evidence>
<evidence type="ECO:0000313" key="8">
    <source>
        <dbReference type="Proteomes" id="UP000504632"/>
    </source>
</evidence>
<dbReference type="GeneID" id="115819576"/>
<evidence type="ECO:0000256" key="2">
    <source>
        <dbReference type="ARBA" id="ARBA00006843"/>
    </source>
</evidence>
<dbReference type="Pfam" id="PF04505">
    <property type="entry name" value="CD225"/>
    <property type="match status" value="1"/>
</dbReference>
<gene>
    <name evidence="9" type="primary">trarg1b</name>
</gene>
<dbReference type="Proteomes" id="UP000504632">
    <property type="component" value="Chromosome 8"/>
</dbReference>
<organism evidence="8 9">
    <name type="scientific">Chanos chanos</name>
    <name type="common">Milkfish</name>
    <name type="synonym">Mugil chanos</name>
    <dbReference type="NCBI Taxonomy" id="29144"/>
    <lineage>
        <taxon>Eukaryota</taxon>
        <taxon>Metazoa</taxon>
        <taxon>Chordata</taxon>
        <taxon>Craniata</taxon>
        <taxon>Vertebrata</taxon>
        <taxon>Euteleostomi</taxon>
        <taxon>Actinopterygii</taxon>
        <taxon>Neopterygii</taxon>
        <taxon>Teleostei</taxon>
        <taxon>Ostariophysi</taxon>
        <taxon>Gonorynchiformes</taxon>
        <taxon>Chanidae</taxon>
        <taxon>Chanos</taxon>
    </lineage>
</organism>
<dbReference type="InterPro" id="IPR051423">
    <property type="entry name" value="CD225/Dispanin"/>
</dbReference>
<feature type="compositionally biased region" description="Polar residues" evidence="6">
    <location>
        <begin position="68"/>
        <end position="99"/>
    </location>
</feature>
<dbReference type="RefSeq" id="XP_030638941.1">
    <property type="nucleotide sequence ID" value="XM_030783081.1"/>
</dbReference>
<name>A0A6J2W6C5_CHACN</name>
<feature type="region of interest" description="Disordered" evidence="6">
    <location>
        <begin position="1"/>
        <end position="99"/>
    </location>
</feature>